<sequence length="110" mass="12153">MVRTLPSNVQVADKTASCPSLPLYLALLPWPSLSLPSLLTPSSTSSSSQHPFLYLILSIPILPPPLLHLYTLSTIIILIHGHHNGYLSSPPIRPPLYPTSPSDRSRRLRR</sequence>
<dbReference type="AlphaFoldDB" id="A0A316UFE2"/>
<accession>A0A316UFE2</accession>
<dbReference type="RefSeq" id="XP_025349015.1">
    <property type="nucleotide sequence ID" value="XM_025492105.1"/>
</dbReference>
<organism evidence="2 3">
    <name type="scientific">Pseudomicrostroma glucosiphilum</name>
    <dbReference type="NCBI Taxonomy" id="1684307"/>
    <lineage>
        <taxon>Eukaryota</taxon>
        <taxon>Fungi</taxon>
        <taxon>Dikarya</taxon>
        <taxon>Basidiomycota</taxon>
        <taxon>Ustilaginomycotina</taxon>
        <taxon>Exobasidiomycetes</taxon>
        <taxon>Microstromatales</taxon>
        <taxon>Microstromatales incertae sedis</taxon>
        <taxon>Pseudomicrostroma</taxon>
    </lineage>
</organism>
<reference evidence="2 3" key="1">
    <citation type="journal article" date="2018" name="Mol. Biol. Evol.">
        <title>Broad Genomic Sampling Reveals a Smut Pathogenic Ancestry of the Fungal Clade Ustilaginomycotina.</title>
        <authorList>
            <person name="Kijpornyongpan T."/>
            <person name="Mondo S.J."/>
            <person name="Barry K."/>
            <person name="Sandor L."/>
            <person name="Lee J."/>
            <person name="Lipzen A."/>
            <person name="Pangilinan J."/>
            <person name="LaButti K."/>
            <person name="Hainaut M."/>
            <person name="Henrissat B."/>
            <person name="Grigoriev I.V."/>
            <person name="Spatafora J.W."/>
            <person name="Aime M.C."/>
        </authorList>
    </citation>
    <scope>NUCLEOTIDE SEQUENCE [LARGE SCALE GENOMIC DNA]</scope>
    <source>
        <strain evidence="2 3">MCA 4718</strain>
    </source>
</reference>
<protein>
    <submittedName>
        <fullName evidence="2">Uncharacterized protein</fullName>
    </submittedName>
</protein>
<dbReference type="GeneID" id="37013839"/>
<keyword evidence="3" id="KW-1185">Reference proteome</keyword>
<feature type="non-terminal residue" evidence="2">
    <location>
        <position position="1"/>
    </location>
</feature>
<evidence type="ECO:0000313" key="2">
    <source>
        <dbReference type="EMBL" id="PWN21855.1"/>
    </source>
</evidence>
<dbReference type="EMBL" id="KZ819324">
    <property type="protein sequence ID" value="PWN21855.1"/>
    <property type="molecule type" value="Genomic_DNA"/>
</dbReference>
<evidence type="ECO:0000256" key="1">
    <source>
        <dbReference type="SAM" id="MobiDB-lite"/>
    </source>
</evidence>
<dbReference type="Proteomes" id="UP000245942">
    <property type="component" value="Unassembled WGS sequence"/>
</dbReference>
<feature type="region of interest" description="Disordered" evidence="1">
    <location>
        <begin position="87"/>
        <end position="110"/>
    </location>
</feature>
<proteinExistence type="predicted"/>
<gene>
    <name evidence="2" type="ORF">BCV69DRAFT_281768</name>
</gene>
<evidence type="ECO:0000313" key="3">
    <source>
        <dbReference type="Proteomes" id="UP000245942"/>
    </source>
</evidence>
<name>A0A316UFE2_9BASI</name>